<evidence type="ECO:0000256" key="1">
    <source>
        <dbReference type="SAM" id="Coils"/>
    </source>
</evidence>
<protein>
    <submittedName>
        <fullName evidence="2">Uncharacterized protein</fullName>
    </submittedName>
</protein>
<organism evidence="2 3">
    <name type="scientific">Ceratodon purpureus</name>
    <name type="common">Fire moss</name>
    <name type="synonym">Dicranum purpureum</name>
    <dbReference type="NCBI Taxonomy" id="3225"/>
    <lineage>
        <taxon>Eukaryota</taxon>
        <taxon>Viridiplantae</taxon>
        <taxon>Streptophyta</taxon>
        <taxon>Embryophyta</taxon>
        <taxon>Bryophyta</taxon>
        <taxon>Bryophytina</taxon>
        <taxon>Bryopsida</taxon>
        <taxon>Dicranidae</taxon>
        <taxon>Pseudoditrichales</taxon>
        <taxon>Ditrichaceae</taxon>
        <taxon>Ceratodon</taxon>
    </lineage>
</organism>
<proteinExistence type="predicted"/>
<dbReference type="EMBL" id="CM026425">
    <property type="protein sequence ID" value="KAG0577127.1"/>
    <property type="molecule type" value="Genomic_DNA"/>
</dbReference>
<comment type="caution">
    <text evidence="2">The sequence shown here is derived from an EMBL/GenBank/DDBJ whole genome shotgun (WGS) entry which is preliminary data.</text>
</comment>
<gene>
    <name evidence="2" type="ORF">KC19_5G132900</name>
</gene>
<dbReference type="AlphaFoldDB" id="A0A8T0I272"/>
<evidence type="ECO:0000313" key="3">
    <source>
        <dbReference type="Proteomes" id="UP000822688"/>
    </source>
</evidence>
<dbReference type="Proteomes" id="UP000822688">
    <property type="component" value="Chromosome 5"/>
</dbReference>
<accession>A0A8T0I272</accession>
<keyword evidence="3" id="KW-1185">Reference proteome</keyword>
<reference evidence="2" key="1">
    <citation type="submission" date="2020-06" db="EMBL/GenBank/DDBJ databases">
        <title>WGS assembly of Ceratodon purpureus strain R40.</title>
        <authorList>
            <person name="Carey S.B."/>
            <person name="Jenkins J."/>
            <person name="Shu S."/>
            <person name="Lovell J.T."/>
            <person name="Sreedasyam A."/>
            <person name="Maumus F."/>
            <person name="Tiley G.P."/>
            <person name="Fernandez-Pozo N."/>
            <person name="Barry K."/>
            <person name="Chen C."/>
            <person name="Wang M."/>
            <person name="Lipzen A."/>
            <person name="Daum C."/>
            <person name="Saski C.A."/>
            <person name="Payton A.C."/>
            <person name="Mcbreen J.C."/>
            <person name="Conrad R.E."/>
            <person name="Kollar L.M."/>
            <person name="Olsson S."/>
            <person name="Huttunen S."/>
            <person name="Landis J.B."/>
            <person name="Wickett N.J."/>
            <person name="Johnson M.G."/>
            <person name="Rensing S.A."/>
            <person name="Grimwood J."/>
            <person name="Schmutz J."/>
            <person name="Mcdaniel S.F."/>
        </authorList>
    </citation>
    <scope>NUCLEOTIDE SEQUENCE</scope>
    <source>
        <strain evidence="2">R40</strain>
    </source>
</reference>
<feature type="coiled-coil region" evidence="1">
    <location>
        <begin position="157"/>
        <end position="191"/>
    </location>
</feature>
<evidence type="ECO:0000313" key="2">
    <source>
        <dbReference type="EMBL" id="KAG0577127.1"/>
    </source>
</evidence>
<keyword evidence="1" id="KW-0175">Coiled coil</keyword>
<name>A0A8T0I272_CERPU</name>
<sequence>MVEHDSDRSGNPPKKLSREEEDGWDNLILKLGLEDVWESDDFTHYDSLRFSWTIKQKELSHLMARLDQFYKHQHNKENRSFRFNTSYLEDAALVKKLEAIWGEEPLPSSDFEASALWLVRAQLRIAHFCQQEGKARAKARQDRELQLRSTVASAKRIIELDLRNAVLQETLAAANQELVEKEQKAADWNAICSSARWSQIDGRTSGAFFEGVREHQTKTPIQSLVDEDSHEYNTNADMAAYANTYYNNLFSTEGCSAECEQAREFCWGQIPATVTPEMNSAHTKPLTDGLPPKFFLKIWDTLSNDLLKVFNEALRKGTLCRDLNSGLLCLIPKGGDKTNL</sequence>